<dbReference type="SMART" id="SM00388">
    <property type="entry name" value="HisKA"/>
    <property type="match status" value="1"/>
</dbReference>
<name>A0A538UD30_UNCEI</name>
<accession>A0A538UD30</accession>
<dbReference type="AlphaFoldDB" id="A0A538UD30"/>
<dbReference type="InterPro" id="IPR003594">
    <property type="entry name" value="HATPase_dom"/>
</dbReference>
<dbReference type="PRINTS" id="PR00344">
    <property type="entry name" value="BCTRLSENSOR"/>
</dbReference>
<dbReference type="InterPro" id="IPR005467">
    <property type="entry name" value="His_kinase_dom"/>
</dbReference>
<dbReference type="EMBL" id="VBPB01000041">
    <property type="protein sequence ID" value="TMQ73794.1"/>
    <property type="molecule type" value="Genomic_DNA"/>
</dbReference>
<dbReference type="PROSITE" id="PS50109">
    <property type="entry name" value="HIS_KIN"/>
    <property type="match status" value="1"/>
</dbReference>
<dbReference type="PROSITE" id="PS50110">
    <property type="entry name" value="RESPONSE_REGULATORY"/>
    <property type="match status" value="1"/>
</dbReference>
<dbReference type="InterPro" id="IPR004358">
    <property type="entry name" value="Sig_transdc_His_kin-like_C"/>
</dbReference>
<evidence type="ECO:0000313" key="9">
    <source>
        <dbReference type="EMBL" id="TMQ73794.1"/>
    </source>
</evidence>
<dbReference type="PANTHER" id="PTHR43065:SF42">
    <property type="entry name" value="TWO-COMPONENT SENSOR PPRA"/>
    <property type="match status" value="1"/>
</dbReference>
<dbReference type="InterPro" id="IPR036890">
    <property type="entry name" value="HATPase_C_sf"/>
</dbReference>
<dbReference type="Pfam" id="PF00072">
    <property type="entry name" value="Response_reg"/>
    <property type="match status" value="1"/>
</dbReference>
<evidence type="ECO:0000313" key="10">
    <source>
        <dbReference type="Proteomes" id="UP000319771"/>
    </source>
</evidence>
<feature type="domain" description="PAC" evidence="8">
    <location>
        <begin position="486"/>
        <end position="538"/>
    </location>
</feature>
<dbReference type="SUPFAM" id="SSF55874">
    <property type="entry name" value="ATPase domain of HSP90 chaperone/DNA topoisomerase II/histidine kinase"/>
    <property type="match status" value="1"/>
</dbReference>
<evidence type="ECO:0000256" key="4">
    <source>
        <dbReference type="PROSITE-ProRule" id="PRU00169"/>
    </source>
</evidence>
<feature type="domain" description="Histidine kinase" evidence="5">
    <location>
        <begin position="551"/>
        <end position="771"/>
    </location>
</feature>
<dbReference type="Gene3D" id="3.40.50.2300">
    <property type="match status" value="1"/>
</dbReference>
<dbReference type="Proteomes" id="UP000319771">
    <property type="component" value="Unassembled WGS sequence"/>
</dbReference>
<dbReference type="Pfam" id="PF02518">
    <property type="entry name" value="HATPase_c"/>
    <property type="match status" value="1"/>
</dbReference>
<evidence type="ECO:0000259" key="7">
    <source>
        <dbReference type="PROSITE" id="PS50112"/>
    </source>
</evidence>
<dbReference type="PROSITE" id="PS50113">
    <property type="entry name" value="PAC"/>
    <property type="match status" value="1"/>
</dbReference>
<dbReference type="PROSITE" id="PS50112">
    <property type="entry name" value="PAS"/>
    <property type="match status" value="1"/>
</dbReference>
<dbReference type="InterPro" id="IPR036097">
    <property type="entry name" value="HisK_dim/P_sf"/>
</dbReference>
<dbReference type="InterPro" id="IPR035965">
    <property type="entry name" value="PAS-like_dom_sf"/>
</dbReference>
<dbReference type="Gene3D" id="1.10.287.130">
    <property type="match status" value="1"/>
</dbReference>
<dbReference type="SUPFAM" id="SSF55785">
    <property type="entry name" value="PYP-like sensor domain (PAS domain)"/>
    <property type="match status" value="3"/>
</dbReference>
<dbReference type="SUPFAM" id="SSF47384">
    <property type="entry name" value="Homodimeric domain of signal transducing histidine kinase"/>
    <property type="match status" value="1"/>
</dbReference>
<comment type="catalytic activity">
    <reaction evidence="1">
        <text>ATP + protein L-histidine = ADP + protein N-phospho-L-histidine.</text>
        <dbReference type="EC" id="2.7.13.3"/>
    </reaction>
</comment>
<protein>
    <recommendedName>
        <fullName evidence="2">histidine kinase</fullName>
        <ecNumber evidence="2">2.7.13.3</ecNumber>
    </recommendedName>
</protein>
<dbReference type="PANTHER" id="PTHR43065">
    <property type="entry name" value="SENSOR HISTIDINE KINASE"/>
    <property type="match status" value="1"/>
</dbReference>
<keyword evidence="3 4" id="KW-0597">Phosphoprotein</keyword>
<dbReference type="SMART" id="SM00091">
    <property type="entry name" value="PAS"/>
    <property type="match status" value="2"/>
</dbReference>
<dbReference type="InterPro" id="IPR003661">
    <property type="entry name" value="HisK_dim/P_dom"/>
</dbReference>
<evidence type="ECO:0000259" key="6">
    <source>
        <dbReference type="PROSITE" id="PS50110"/>
    </source>
</evidence>
<dbReference type="NCBIfam" id="TIGR00229">
    <property type="entry name" value="sensory_box"/>
    <property type="match status" value="1"/>
</dbReference>
<dbReference type="InterPro" id="IPR001789">
    <property type="entry name" value="Sig_transdc_resp-reg_receiver"/>
</dbReference>
<sequence>MDGVRRPPGSDAAFLRDLDRVLTADSAERALATGLAALARLARADVAALLLIEGGACVLEAWSPDDPATRERHVAEFIAAAQALGAGEGAARPTAAAVPLVLNGRTLGAICFAGRARRPSARPDARVRRLAALLATIAAPRRPAPPAPAMPREYERWFRSLDEQVRVLERERQKFAAIVQQSDAEVFVTNPARLIRWTNHVLAAHPPQGPAHESWIGQGCHAVCSRYGDLEAPPECGDCPVARALERNDVVHHEFHREQADAVHTLYVSALPIKGPDGQTQEVLVMIQDLSDLQILRKSEERYRLLFERSAKAIVMVDPASRRIVMANPMASRMTGYAMDELTRLGLDDLHPDEEWPRLAEGYAHGFAEGDLGVFESRVCTRDGRVRFATVSGTRYDLDGHEVAMLEFQDVTESREVAEALRRAEERLHFVVANAPVVLFAIDARGVFTLREGRGVQGLRPVSAGISIYELYHDVPRVLDNVRRALSGEEFIDTVELGPLAFETRYAPTHDAQGQVSGAIGVAIDVTQRQRLEDQLRQAQKMEAVGRLAGGVAHDFNNLLAAILGHGELLLGRLEPAHSARHHAESIQKAAARGALLTGQLLAFSRKEVVAPRVLDLVAVVAEMEEMLRRLIGEHIELTMALADQPVHVRADRGHIEQVIMNLAVNARDAMRAGGVLTIQVVAVDLDETEGPDPRTGPQALIAVTDTGCGMSPEVVARIFEPFFTTKRQGEGTGLGLATVYGIVEQTRGRIRVESEPGRGTTFRVHLDRVSEGHAVADAEALVPSAATGTETVLLAEDEPAVRAMAREALETYGHTVLEARHGVEALAVAAAHPGPIHLLLTDIVMPHMGGGELAQRLTAERPDTRVLFMSGYTDDDVVRQGVFESGTAFLQKPFMLSALARKVREVLDAGPAADRAA</sequence>
<dbReference type="InterPro" id="IPR011006">
    <property type="entry name" value="CheY-like_superfamily"/>
</dbReference>
<dbReference type="SMART" id="SM00387">
    <property type="entry name" value="HATPase_c"/>
    <property type="match status" value="1"/>
</dbReference>
<dbReference type="SUPFAM" id="SSF52172">
    <property type="entry name" value="CheY-like"/>
    <property type="match status" value="1"/>
</dbReference>
<evidence type="ECO:0000259" key="8">
    <source>
        <dbReference type="PROSITE" id="PS50113"/>
    </source>
</evidence>
<reference evidence="9 10" key="1">
    <citation type="journal article" date="2019" name="Nat. Microbiol.">
        <title>Mediterranean grassland soil C-N compound turnover is dependent on rainfall and depth, and is mediated by genomically divergent microorganisms.</title>
        <authorList>
            <person name="Diamond S."/>
            <person name="Andeer P.F."/>
            <person name="Li Z."/>
            <person name="Crits-Christoph A."/>
            <person name="Burstein D."/>
            <person name="Anantharaman K."/>
            <person name="Lane K.R."/>
            <person name="Thomas B.C."/>
            <person name="Pan C."/>
            <person name="Northen T.R."/>
            <person name="Banfield J.F."/>
        </authorList>
    </citation>
    <scope>NUCLEOTIDE SEQUENCE [LARGE SCALE GENOMIC DNA]</scope>
    <source>
        <strain evidence="9">WS_11</strain>
    </source>
</reference>
<dbReference type="InterPro" id="IPR013656">
    <property type="entry name" value="PAS_4"/>
</dbReference>
<evidence type="ECO:0000256" key="1">
    <source>
        <dbReference type="ARBA" id="ARBA00000085"/>
    </source>
</evidence>
<evidence type="ECO:0000259" key="5">
    <source>
        <dbReference type="PROSITE" id="PS50109"/>
    </source>
</evidence>
<evidence type="ECO:0000256" key="2">
    <source>
        <dbReference type="ARBA" id="ARBA00012438"/>
    </source>
</evidence>
<dbReference type="Gene3D" id="3.30.450.20">
    <property type="entry name" value="PAS domain"/>
    <property type="match status" value="3"/>
</dbReference>
<feature type="modified residue" description="4-aspartylphosphate" evidence="4">
    <location>
        <position position="843"/>
    </location>
</feature>
<dbReference type="Pfam" id="PF08448">
    <property type="entry name" value="PAS_4"/>
    <property type="match status" value="1"/>
</dbReference>
<evidence type="ECO:0000256" key="3">
    <source>
        <dbReference type="ARBA" id="ARBA00022553"/>
    </source>
</evidence>
<feature type="domain" description="Response regulatory" evidence="6">
    <location>
        <begin position="792"/>
        <end position="908"/>
    </location>
</feature>
<dbReference type="EC" id="2.7.13.3" evidence="2"/>
<dbReference type="InterPro" id="IPR000700">
    <property type="entry name" value="PAS-assoc_C"/>
</dbReference>
<dbReference type="GO" id="GO:0000155">
    <property type="term" value="F:phosphorelay sensor kinase activity"/>
    <property type="evidence" value="ECO:0007669"/>
    <property type="project" value="InterPro"/>
</dbReference>
<dbReference type="CDD" id="cd00082">
    <property type="entry name" value="HisKA"/>
    <property type="match status" value="1"/>
</dbReference>
<organism evidence="9 10">
    <name type="scientific">Eiseniibacteriota bacterium</name>
    <dbReference type="NCBI Taxonomy" id="2212470"/>
    <lineage>
        <taxon>Bacteria</taxon>
        <taxon>Candidatus Eiseniibacteriota</taxon>
    </lineage>
</organism>
<dbReference type="SMART" id="SM00448">
    <property type="entry name" value="REC"/>
    <property type="match status" value="1"/>
</dbReference>
<proteinExistence type="predicted"/>
<dbReference type="CDD" id="cd00130">
    <property type="entry name" value="PAS"/>
    <property type="match status" value="1"/>
</dbReference>
<comment type="caution">
    <text evidence="9">The sequence shown here is derived from an EMBL/GenBank/DDBJ whole genome shotgun (WGS) entry which is preliminary data.</text>
</comment>
<dbReference type="Gene3D" id="3.30.565.10">
    <property type="entry name" value="Histidine kinase-like ATPase, C-terminal domain"/>
    <property type="match status" value="1"/>
</dbReference>
<gene>
    <name evidence="9" type="ORF">E6K81_02865</name>
</gene>
<dbReference type="Pfam" id="PF00512">
    <property type="entry name" value="HisKA"/>
    <property type="match status" value="1"/>
</dbReference>
<dbReference type="InterPro" id="IPR000014">
    <property type="entry name" value="PAS"/>
</dbReference>
<feature type="domain" description="PAS" evidence="7">
    <location>
        <begin position="299"/>
        <end position="354"/>
    </location>
</feature>
<dbReference type="Pfam" id="PF13188">
    <property type="entry name" value="PAS_8"/>
    <property type="match status" value="1"/>
</dbReference>